<name>A0A067P9B2_9AGAM</name>
<keyword evidence="7" id="KW-1185">Reference proteome</keyword>
<dbReference type="HOGENOM" id="CLU_045561_0_0_1"/>
<reference evidence="7" key="1">
    <citation type="journal article" date="2014" name="Proc. Natl. Acad. Sci. U.S.A.">
        <title>Extensive sampling of basidiomycete genomes demonstrates inadequacy of the white-rot/brown-rot paradigm for wood decay fungi.</title>
        <authorList>
            <person name="Riley R."/>
            <person name="Salamov A.A."/>
            <person name="Brown D.W."/>
            <person name="Nagy L.G."/>
            <person name="Floudas D."/>
            <person name="Held B.W."/>
            <person name="Levasseur A."/>
            <person name="Lombard V."/>
            <person name="Morin E."/>
            <person name="Otillar R."/>
            <person name="Lindquist E.A."/>
            <person name="Sun H."/>
            <person name="LaButti K.M."/>
            <person name="Schmutz J."/>
            <person name="Jabbour D."/>
            <person name="Luo H."/>
            <person name="Baker S.E."/>
            <person name="Pisabarro A.G."/>
            <person name="Walton J.D."/>
            <person name="Blanchette R.A."/>
            <person name="Henrissat B."/>
            <person name="Martin F."/>
            <person name="Cullen D."/>
            <person name="Hibbett D.S."/>
            <person name="Grigoriev I.V."/>
        </authorList>
    </citation>
    <scope>NUCLEOTIDE SEQUENCE [LARGE SCALE GENOMIC DNA]</scope>
    <source>
        <strain evidence="7">MUCL 33604</strain>
    </source>
</reference>
<dbReference type="InParanoid" id="A0A067P9B2"/>
<protein>
    <recommendedName>
        <fullName evidence="5">MYND-type domain-containing protein</fullName>
    </recommendedName>
</protein>
<dbReference type="GO" id="GO:0008270">
    <property type="term" value="F:zinc ion binding"/>
    <property type="evidence" value="ECO:0007669"/>
    <property type="project" value="UniProtKB-KW"/>
</dbReference>
<dbReference type="SUPFAM" id="SSF144232">
    <property type="entry name" value="HIT/MYND zinc finger-like"/>
    <property type="match status" value="1"/>
</dbReference>
<evidence type="ECO:0000259" key="5">
    <source>
        <dbReference type="PROSITE" id="PS50865"/>
    </source>
</evidence>
<feature type="domain" description="MYND-type" evidence="5">
    <location>
        <begin position="21"/>
        <end position="58"/>
    </location>
</feature>
<dbReference type="PROSITE" id="PS01360">
    <property type="entry name" value="ZF_MYND_1"/>
    <property type="match status" value="1"/>
</dbReference>
<dbReference type="Pfam" id="PF01753">
    <property type="entry name" value="zf-MYND"/>
    <property type="match status" value="1"/>
</dbReference>
<keyword evidence="2 4" id="KW-0863">Zinc-finger</keyword>
<dbReference type="OrthoDB" id="341421at2759"/>
<keyword evidence="3" id="KW-0862">Zinc</keyword>
<evidence type="ECO:0000256" key="2">
    <source>
        <dbReference type="ARBA" id="ARBA00022771"/>
    </source>
</evidence>
<dbReference type="Proteomes" id="UP000027265">
    <property type="component" value="Unassembled WGS sequence"/>
</dbReference>
<dbReference type="PROSITE" id="PS50865">
    <property type="entry name" value="ZF_MYND_2"/>
    <property type="match status" value="1"/>
</dbReference>
<accession>A0A067P9B2</accession>
<dbReference type="InterPro" id="IPR002893">
    <property type="entry name" value="Znf_MYND"/>
</dbReference>
<evidence type="ECO:0000256" key="1">
    <source>
        <dbReference type="ARBA" id="ARBA00022723"/>
    </source>
</evidence>
<organism evidence="6 7">
    <name type="scientific">Jaapia argillacea MUCL 33604</name>
    <dbReference type="NCBI Taxonomy" id="933084"/>
    <lineage>
        <taxon>Eukaryota</taxon>
        <taxon>Fungi</taxon>
        <taxon>Dikarya</taxon>
        <taxon>Basidiomycota</taxon>
        <taxon>Agaricomycotina</taxon>
        <taxon>Agaricomycetes</taxon>
        <taxon>Agaricomycetidae</taxon>
        <taxon>Jaapiales</taxon>
        <taxon>Jaapiaceae</taxon>
        <taxon>Jaapia</taxon>
    </lineage>
</organism>
<proteinExistence type="predicted"/>
<evidence type="ECO:0000256" key="4">
    <source>
        <dbReference type="PROSITE-ProRule" id="PRU00134"/>
    </source>
</evidence>
<evidence type="ECO:0000313" key="6">
    <source>
        <dbReference type="EMBL" id="KDQ51483.1"/>
    </source>
</evidence>
<evidence type="ECO:0000256" key="3">
    <source>
        <dbReference type="ARBA" id="ARBA00022833"/>
    </source>
</evidence>
<sequence length="428" mass="48502">MSQRPRPPIQVYLPLTSLDECRVCNGKDNLRLCSGCAESVYCSRECQTNDWKEHKPTCKTHRIDIVSLYPVLASLQDHCRFHVDRKETLHPALKHKIVREDGNATLADGTIRHLITLGAPFAIGHIISNERLQEWHPTARSDSERLDLWHMLMRHSDPAPLVVATCIALLRSIYTTNTTGSAHPRTRLRYRSSPISDFGICAGSVELISMASFPLAIQLPNGNFVPRPSSKNHHWIYFTTVHKEELILDCNLFCMEYPHVVSMKGYDLPWKHPTTPGDEKAVPVHFVDRSRKRYLNTLPVYKPRRTISVLRDTTLQLAISQIIQPPLGPNVLVPQAILVFMDKVAGKGRRLTQEGRDLFQEWVLRIFRGLDEVTIQSNAWKRFPEDPNGLVLLTTYQDMIGVDSSPEAIEAFASLCAVNSLMIKSSDS</sequence>
<dbReference type="STRING" id="933084.A0A067P9B2"/>
<dbReference type="Gene3D" id="6.10.140.2220">
    <property type="match status" value="1"/>
</dbReference>
<gene>
    <name evidence="6" type="ORF">JAAARDRAFT_211087</name>
</gene>
<keyword evidence="1" id="KW-0479">Metal-binding</keyword>
<evidence type="ECO:0000313" key="7">
    <source>
        <dbReference type="Proteomes" id="UP000027265"/>
    </source>
</evidence>
<dbReference type="AlphaFoldDB" id="A0A067P9B2"/>
<dbReference type="EMBL" id="KL197748">
    <property type="protein sequence ID" value="KDQ51483.1"/>
    <property type="molecule type" value="Genomic_DNA"/>
</dbReference>